<name>A0A370TWJ7_9HELO</name>
<proteinExistence type="predicted"/>
<evidence type="ECO:0000313" key="2">
    <source>
        <dbReference type="Proteomes" id="UP000254866"/>
    </source>
</evidence>
<evidence type="ECO:0000313" key="1">
    <source>
        <dbReference type="EMBL" id="RDL39902.1"/>
    </source>
</evidence>
<dbReference type="Pfam" id="PF13092">
    <property type="entry name" value="CENP-L"/>
    <property type="match status" value="1"/>
</dbReference>
<dbReference type="EMBL" id="NPIC01000002">
    <property type="protein sequence ID" value="RDL39902.1"/>
    <property type="molecule type" value="Genomic_DNA"/>
</dbReference>
<protein>
    <submittedName>
        <fullName evidence="1">Uncharacterized protein</fullName>
    </submittedName>
</protein>
<comment type="caution">
    <text evidence="1">The sequence shown here is derived from an EMBL/GenBank/DDBJ whole genome shotgun (WGS) entry which is preliminary data.</text>
</comment>
<dbReference type="OrthoDB" id="8864979at2759"/>
<dbReference type="GeneID" id="43597091"/>
<accession>A0A370TWJ7</accession>
<dbReference type="InterPro" id="IPR025204">
    <property type="entry name" value="CENP-L"/>
</dbReference>
<reference evidence="1 2" key="1">
    <citation type="journal article" date="2018" name="IMA Fungus">
        <title>IMA Genome-F 9: Draft genome sequence of Annulohypoxylon stygium, Aspergillus mulundensis, Berkeleyomyces basicola (syn. Thielaviopsis basicola), Ceratocystis smalleyi, two Cercospora beticola strains, Coleophoma cylindrospora, Fusarium fracticaudum, Phialophora cf. hyalina, and Morchella septimelata.</title>
        <authorList>
            <person name="Wingfield B.D."/>
            <person name="Bills G.F."/>
            <person name="Dong Y."/>
            <person name="Huang W."/>
            <person name="Nel W.J."/>
            <person name="Swalarsk-Parry B.S."/>
            <person name="Vaghefi N."/>
            <person name="Wilken P.M."/>
            <person name="An Z."/>
            <person name="de Beer Z.W."/>
            <person name="De Vos L."/>
            <person name="Chen L."/>
            <person name="Duong T.A."/>
            <person name="Gao Y."/>
            <person name="Hammerbacher A."/>
            <person name="Kikkert J.R."/>
            <person name="Li Y."/>
            <person name="Li H."/>
            <person name="Li K."/>
            <person name="Li Q."/>
            <person name="Liu X."/>
            <person name="Ma X."/>
            <person name="Naidoo K."/>
            <person name="Pethybridge S.J."/>
            <person name="Sun J."/>
            <person name="Steenkamp E.T."/>
            <person name="van der Nest M.A."/>
            <person name="van Wyk S."/>
            <person name="Wingfield M.J."/>
            <person name="Xiong C."/>
            <person name="Yue Q."/>
            <person name="Zhang X."/>
        </authorList>
    </citation>
    <scope>NUCLEOTIDE SEQUENCE [LARGE SCALE GENOMIC DNA]</scope>
    <source>
        <strain evidence="1 2">BP 5553</strain>
    </source>
</reference>
<organism evidence="1 2">
    <name type="scientific">Venustampulla echinocandica</name>
    <dbReference type="NCBI Taxonomy" id="2656787"/>
    <lineage>
        <taxon>Eukaryota</taxon>
        <taxon>Fungi</taxon>
        <taxon>Dikarya</taxon>
        <taxon>Ascomycota</taxon>
        <taxon>Pezizomycotina</taxon>
        <taxon>Leotiomycetes</taxon>
        <taxon>Helotiales</taxon>
        <taxon>Pleuroascaceae</taxon>
        <taxon>Venustampulla</taxon>
    </lineage>
</organism>
<dbReference type="RefSeq" id="XP_031872558.1">
    <property type="nucleotide sequence ID" value="XM_032012865.1"/>
</dbReference>
<gene>
    <name evidence="1" type="ORF">BP5553_04242</name>
</gene>
<dbReference type="Proteomes" id="UP000254866">
    <property type="component" value="Unassembled WGS sequence"/>
</dbReference>
<dbReference type="AlphaFoldDB" id="A0A370TWJ7"/>
<keyword evidence="2" id="KW-1185">Reference proteome</keyword>
<sequence length="354" mass="38849">MASEGTIQPRCLLYDTTFTLHRLSPLYTSRDVHLDNLALSQHARRFRDIIVGDVLRGVQVGLESEGSALQRTGALQNVTWRLLSHEELWNPQDETQIAHGEEDTTTLGASSGMLMKITYERTAYTAILLRDIQREIEDGSITGMDLDGDESIYFPLLLTKMPGPLRDTFADFLTTTFDTRISVLRLPRTYTTTAFERYVAYVCIREDGDLMDYTESSGALNRVVGSVVVSIGFDLPDGSSTLKTIDIKIAKPDLPGIMLRGNSLGGGADKSPFVNALTTYVKARMALDLAHERVKVMAIACEAFSLGAEGKVKLTSPWVDNDGESPGKRSTIRLLNSLVVFAKGGTLSEGYDGP</sequence>